<dbReference type="InterPro" id="IPR006091">
    <property type="entry name" value="Acyl-CoA_Oxase/DH_mid-dom"/>
</dbReference>
<keyword evidence="3 6" id="KW-0285">Flavoprotein</keyword>
<comment type="cofactor">
    <cofactor evidence="1 6">
        <name>FAD</name>
        <dbReference type="ChEBI" id="CHEBI:57692"/>
    </cofactor>
</comment>
<dbReference type="InterPro" id="IPR036250">
    <property type="entry name" value="AcylCo_DH-like_C"/>
</dbReference>
<feature type="domain" description="Acyl-CoA dehydrogenase/oxidase N-terminal" evidence="10">
    <location>
        <begin position="7"/>
        <end position="121"/>
    </location>
</feature>
<feature type="region of interest" description="Disordered" evidence="7">
    <location>
        <begin position="347"/>
        <end position="375"/>
    </location>
</feature>
<dbReference type="AlphaFoldDB" id="A0A4Z0KGA8"/>
<evidence type="ECO:0000256" key="4">
    <source>
        <dbReference type="ARBA" id="ARBA00022827"/>
    </source>
</evidence>
<organism evidence="11 12">
    <name type="scientific">Brevibacterium aurantiacum</name>
    <dbReference type="NCBI Taxonomy" id="273384"/>
    <lineage>
        <taxon>Bacteria</taxon>
        <taxon>Bacillati</taxon>
        <taxon>Actinomycetota</taxon>
        <taxon>Actinomycetes</taxon>
        <taxon>Micrococcales</taxon>
        <taxon>Brevibacteriaceae</taxon>
        <taxon>Brevibacterium</taxon>
    </lineage>
</organism>
<dbReference type="Proteomes" id="UP000297736">
    <property type="component" value="Unassembled WGS sequence"/>
</dbReference>
<reference evidence="11 12" key="1">
    <citation type="submission" date="2018-10" db="EMBL/GenBank/DDBJ databases">
        <title>Brevibacterium genomes from Austrain hard cheese rinds.</title>
        <authorList>
            <person name="Anast J.M."/>
            <person name="Dzieciol M."/>
            <person name="Schultz D.L."/>
            <person name="Mann E."/>
            <person name="Wagner M."/>
            <person name="Schmitz-Esser S."/>
        </authorList>
    </citation>
    <scope>NUCLEOTIDE SEQUENCE [LARGE SCALE GENOMIC DNA]</scope>
    <source>
        <strain evidence="11 12">L261</strain>
    </source>
</reference>
<evidence type="ECO:0000256" key="1">
    <source>
        <dbReference type="ARBA" id="ARBA00001974"/>
    </source>
</evidence>
<evidence type="ECO:0000313" key="12">
    <source>
        <dbReference type="Proteomes" id="UP000297736"/>
    </source>
</evidence>
<evidence type="ECO:0000256" key="7">
    <source>
        <dbReference type="SAM" id="MobiDB-lite"/>
    </source>
</evidence>
<comment type="caution">
    <text evidence="11">The sequence shown here is derived from an EMBL/GenBank/DDBJ whole genome shotgun (WGS) entry which is preliminary data.</text>
</comment>
<evidence type="ECO:0000256" key="3">
    <source>
        <dbReference type="ARBA" id="ARBA00022630"/>
    </source>
</evidence>
<dbReference type="SUPFAM" id="SSF47203">
    <property type="entry name" value="Acyl-CoA dehydrogenase C-terminal domain-like"/>
    <property type="match status" value="1"/>
</dbReference>
<sequence length="411" mass="44885">MEFSESPEVASFRDEVRTWMAENLPKLAWPEPPELEAKLPFWRTYQRMLFDAGFAGLTWSPEFGGQGIDERKASVFTEEAQSAGAPERLNTIGEDFAGPTIAHYGTEEQKDAHLRRILTGEDIWCQLFSEPESGSDLASLRTKAVKTDGGYRITGQKIWTSRAQLASFAILLARTGGGERHRGITYFLMPMDAEGVTVRPLSHMLGEAEFNEVFLDEVFLPDSAVVGEVDGGWKVAMGTLGFERVAIATGRVNTHQEVEQLIAQIRGANGPDGSPLGADPRVRSAVADLYGRVIVHSAISQRVITGAAGGEPPGEVTSIGKLFFCPLVDDMTDFALSLQPLGGQFDLDDEFAGVDDHDDDDQHPDPQSATDTPSRHWLRLANQGRGTAIAGGSTFIQRNIVAERILGMPRR</sequence>
<dbReference type="GO" id="GO:0016627">
    <property type="term" value="F:oxidoreductase activity, acting on the CH-CH group of donors"/>
    <property type="evidence" value="ECO:0007669"/>
    <property type="project" value="InterPro"/>
</dbReference>
<dbReference type="InterPro" id="IPR052161">
    <property type="entry name" value="Mycobact_Acyl-CoA_DH"/>
</dbReference>
<feature type="compositionally biased region" description="Acidic residues" evidence="7">
    <location>
        <begin position="347"/>
        <end position="362"/>
    </location>
</feature>
<dbReference type="InterPro" id="IPR009075">
    <property type="entry name" value="AcylCo_DH/oxidase_C"/>
</dbReference>
<evidence type="ECO:0000256" key="5">
    <source>
        <dbReference type="ARBA" id="ARBA00023002"/>
    </source>
</evidence>
<feature type="domain" description="Acyl-CoA oxidase/dehydrogenase middle" evidence="9">
    <location>
        <begin position="125"/>
        <end position="217"/>
    </location>
</feature>
<dbReference type="Gene3D" id="2.40.110.10">
    <property type="entry name" value="Butyryl-CoA Dehydrogenase, subunit A, domain 2"/>
    <property type="match status" value="1"/>
</dbReference>
<evidence type="ECO:0000256" key="2">
    <source>
        <dbReference type="ARBA" id="ARBA00009347"/>
    </source>
</evidence>
<evidence type="ECO:0000256" key="6">
    <source>
        <dbReference type="RuleBase" id="RU362125"/>
    </source>
</evidence>
<keyword evidence="5 6" id="KW-0560">Oxidoreductase</keyword>
<keyword evidence="4 6" id="KW-0274">FAD</keyword>
<dbReference type="Pfam" id="PF02771">
    <property type="entry name" value="Acyl-CoA_dh_N"/>
    <property type="match status" value="1"/>
</dbReference>
<name>A0A4Z0KGA8_BREAU</name>
<dbReference type="FunFam" id="2.40.110.10:FF:000011">
    <property type="entry name" value="Acyl-CoA dehydrogenase FadE34"/>
    <property type="match status" value="1"/>
</dbReference>
<evidence type="ECO:0000259" key="8">
    <source>
        <dbReference type="Pfam" id="PF00441"/>
    </source>
</evidence>
<dbReference type="GO" id="GO:0050660">
    <property type="term" value="F:flavin adenine dinucleotide binding"/>
    <property type="evidence" value="ECO:0007669"/>
    <property type="project" value="InterPro"/>
</dbReference>
<feature type="domain" description="Acyl-CoA dehydrogenase/oxidase C-terminal" evidence="8">
    <location>
        <begin position="231"/>
        <end position="406"/>
    </location>
</feature>
<dbReference type="InterPro" id="IPR013786">
    <property type="entry name" value="AcylCoA_DH/ox_N"/>
</dbReference>
<dbReference type="PANTHER" id="PTHR43292">
    <property type="entry name" value="ACYL-COA DEHYDROGENASE"/>
    <property type="match status" value="1"/>
</dbReference>
<evidence type="ECO:0000313" key="11">
    <source>
        <dbReference type="EMBL" id="TGD37023.1"/>
    </source>
</evidence>
<dbReference type="PANTHER" id="PTHR43292:SF3">
    <property type="entry name" value="ACYL-COA DEHYDROGENASE FADE29"/>
    <property type="match status" value="1"/>
</dbReference>
<dbReference type="RefSeq" id="WP_135448195.1">
    <property type="nucleotide sequence ID" value="NZ_RHFF01000020.1"/>
</dbReference>
<dbReference type="GO" id="GO:0005886">
    <property type="term" value="C:plasma membrane"/>
    <property type="evidence" value="ECO:0007669"/>
    <property type="project" value="TreeGrafter"/>
</dbReference>
<dbReference type="EMBL" id="RHFF01000020">
    <property type="protein sequence ID" value="TGD37023.1"/>
    <property type="molecule type" value="Genomic_DNA"/>
</dbReference>
<dbReference type="InterPro" id="IPR046373">
    <property type="entry name" value="Acyl-CoA_Oxase/DH_mid-dom_sf"/>
</dbReference>
<dbReference type="InterPro" id="IPR037069">
    <property type="entry name" value="AcylCoA_DH/ox_N_sf"/>
</dbReference>
<protein>
    <submittedName>
        <fullName evidence="11">Acyl-CoA dehydrogenase</fullName>
    </submittedName>
</protein>
<proteinExistence type="inferred from homology"/>
<accession>A0A4Z0KGA8</accession>
<evidence type="ECO:0000259" key="9">
    <source>
        <dbReference type="Pfam" id="PF02770"/>
    </source>
</evidence>
<dbReference type="SUPFAM" id="SSF56645">
    <property type="entry name" value="Acyl-CoA dehydrogenase NM domain-like"/>
    <property type="match status" value="1"/>
</dbReference>
<evidence type="ECO:0000259" key="10">
    <source>
        <dbReference type="Pfam" id="PF02771"/>
    </source>
</evidence>
<comment type="similarity">
    <text evidence="2 6">Belongs to the acyl-CoA dehydrogenase family.</text>
</comment>
<dbReference type="InterPro" id="IPR009100">
    <property type="entry name" value="AcylCoA_DH/oxidase_NM_dom_sf"/>
</dbReference>
<dbReference type="Gene3D" id="1.20.140.10">
    <property type="entry name" value="Butyryl-CoA Dehydrogenase, subunit A, domain 3"/>
    <property type="match status" value="1"/>
</dbReference>
<dbReference type="Pfam" id="PF00441">
    <property type="entry name" value="Acyl-CoA_dh_1"/>
    <property type="match status" value="1"/>
</dbReference>
<dbReference type="Pfam" id="PF02770">
    <property type="entry name" value="Acyl-CoA_dh_M"/>
    <property type="match status" value="1"/>
</dbReference>
<dbReference type="Gene3D" id="1.10.540.10">
    <property type="entry name" value="Acyl-CoA dehydrogenase/oxidase, N-terminal domain"/>
    <property type="match status" value="1"/>
</dbReference>
<gene>
    <name evidence="11" type="ORF">EB834_17070</name>
</gene>